<keyword evidence="2" id="KW-0732">Signal</keyword>
<evidence type="ECO:0000313" key="4">
    <source>
        <dbReference type="Proteomes" id="UP000318733"/>
    </source>
</evidence>
<comment type="caution">
    <text evidence="3">The sequence shown here is derived from an EMBL/GenBank/DDBJ whole genome shotgun (WGS) entry which is preliminary data.</text>
</comment>
<dbReference type="RefSeq" id="WP_144247054.1">
    <property type="nucleotide sequence ID" value="NZ_VLPK01000001.1"/>
</dbReference>
<sequence>MKKLFAVLLVPCLCLFFACHGDIHKTGDDQPDTGSKHGASGASDTINGSAAPFAESTAGTDTSTNGQPVDAPLVDTTHPQPVKKHK</sequence>
<name>A0A556MUK3_9SPHI</name>
<accession>A0A556MUK3</accession>
<evidence type="ECO:0000256" key="2">
    <source>
        <dbReference type="SAM" id="SignalP"/>
    </source>
</evidence>
<dbReference type="Proteomes" id="UP000318733">
    <property type="component" value="Unassembled WGS sequence"/>
</dbReference>
<evidence type="ECO:0008006" key="5">
    <source>
        <dbReference type="Google" id="ProtNLM"/>
    </source>
</evidence>
<proteinExistence type="predicted"/>
<reference evidence="3 4" key="1">
    <citation type="submission" date="2019-07" db="EMBL/GenBank/DDBJ databases">
        <authorList>
            <person name="Huq M.A."/>
        </authorList>
    </citation>
    <scope>NUCLEOTIDE SEQUENCE [LARGE SCALE GENOMIC DNA]</scope>
    <source>
        <strain evidence="3 4">MAH-19</strain>
    </source>
</reference>
<feature type="chain" id="PRO_5022087244" description="Lipoprotein" evidence="2">
    <location>
        <begin position="22"/>
        <end position="86"/>
    </location>
</feature>
<dbReference type="PROSITE" id="PS51257">
    <property type="entry name" value="PROKAR_LIPOPROTEIN"/>
    <property type="match status" value="1"/>
</dbReference>
<keyword evidence="4" id="KW-1185">Reference proteome</keyword>
<organism evidence="3 4">
    <name type="scientific">Mucilaginibacter corticis</name>
    <dbReference type="NCBI Taxonomy" id="2597670"/>
    <lineage>
        <taxon>Bacteria</taxon>
        <taxon>Pseudomonadati</taxon>
        <taxon>Bacteroidota</taxon>
        <taxon>Sphingobacteriia</taxon>
        <taxon>Sphingobacteriales</taxon>
        <taxon>Sphingobacteriaceae</taxon>
        <taxon>Mucilaginibacter</taxon>
    </lineage>
</organism>
<feature type="signal peptide" evidence="2">
    <location>
        <begin position="1"/>
        <end position="21"/>
    </location>
</feature>
<evidence type="ECO:0000256" key="1">
    <source>
        <dbReference type="SAM" id="MobiDB-lite"/>
    </source>
</evidence>
<feature type="compositionally biased region" description="Polar residues" evidence="1">
    <location>
        <begin position="57"/>
        <end position="67"/>
    </location>
</feature>
<evidence type="ECO:0000313" key="3">
    <source>
        <dbReference type="EMBL" id="TSJ43488.1"/>
    </source>
</evidence>
<feature type="region of interest" description="Disordered" evidence="1">
    <location>
        <begin position="26"/>
        <end position="86"/>
    </location>
</feature>
<dbReference type="EMBL" id="VLPK01000001">
    <property type="protein sequence ID" value="TSJ43488.1"/>
    <property type="molecule type" value="Genomic_DNA"/>
</dbReference>
<dbReference type="AlphaFoldDB" id="A0A556MUK3"/>
<gene>
    <name evidence="3" type="ORF">FO440_04670</name>
</gene>
<protein>
    <recommendedName>
        <fullName evidence="5">Lipoprotein</fullName>
    </recommendedName>
</protein>